<dbReference type="InterPro" id="IPR000600">
    <property type="entry name" value="ROK"/>
</dbReference>
<dbReference type="Pfam" id="PF00480">
    <property type="entry name" value="ROK"/>
    <property type="match status" value="1"/>
</dbReference>
<dbReference type="AlphaFoldDB" id="A0A1I5EDQ4"/>
<dbReference type="PANTHER" id="PTHR18964">
    <property type="entry name" value="ROK (REPRESSOR, ORF, KINASE) FAMILY"/>
    <property type="match status" value="1"/>
</dbReference>
<name>A0A1I5EDQ4_9ACTN</name>
<protein>
    <submittedName>
        <fullName evidence="2">Sugar kinase of the NBD/HSP70 family, may contain an N-terminal HTH domain</fullName>
    </submittedName>
</protein>
<evidence type="ECO:0000313" key="3">
    <source>
        <dbReference type="Proteomes" id="UP000183642"/>
    </source>
</evidence>
<organism evidence="2 3">
    <name type="scientific">Geodermatophilus obscurus</name>
    <dbReference type="NCBI Taxonomy" id="1861"/>
    <lineage>
        <taxon>Bacteria</taxon>
        <taxon>Bacillati</taxon>
        <taxon>Actinomycetota</taxon>
        <taxon>Actinomycetes</taxon>
        <taxon>Geodermatophilales</taxon>
        <taxon>Geodermatophilaceae</taxon>
        <taxon>Geodermatophilus</taxon>
    </lineage>
</organism>
<dbReference type="RefSeq" id="WP_208976672.1">
    <property type="nucleotide sequence ID" value="NZ_FOWE01000003.1"/>
</dbReference>
<evidence type="ECO:0000256" key="1">
    <source>
        <dbReference type="ARBA" id="ARBA00006479"/>
    </source>
</evidence>
<accession>A0A1I5EDQ4</accession>
<dbReference type="GO" id="GO:0016301">
    <property type="term" value="F:kinase activity"/>
    <property type="evidence" value="ECO:0007669"/>
    <property type="project" value="UniProtKB-KW"/>
</dbReference>
<dbReference type="InterPro" id="IPR043129">
    <property type="entry name" value="ATPase_NBD"/>
</dbReference>
<keyword evidence="2" id="KW-0418">Kinase</keyword>
<keyword evidence="3" id="KW-1185">Reference proteome</keyword>
<gene>
    <name evidence="2" type="ORF">SAMN05660359_01346</name>
</gene>
<dbReference type="Gene3D" id="3.30.420.40">
    <property type="match status" value="2"/>
</dbReference>
<dbReference type="Proteomes" id="UP000183642">
    <property type="component" value="Unassembled WGS sequence"/>
</dbReference>
<proteinExistence type="inferred from homology"/>
<dbReference type="PANTHER" id="PTHR18964:SF149">
    <property type="entry name" value="BIFUNCTIONAL UDP-N-ACETYLGLUCOSAMINE 2-EPIMERASE_N-ACETYLMANNOSAMINE KINASE"/>
    <property type="match status" value="1"/>
</dbReference>
<dbReference type="EMBL" id="FOWE01000003">
    <property type="protein sequence ID" value="SFO09416.1"/>
    <property type="molecule type" value="Genomic_DNA"/>
</dbReference>
<reference evidence="3" key="1">
    <citation type="submission" date="2016-10" db="EMBL/GenBank/DDBJ databases">
        <authorList>
            <person name="Varghese N."/>
            <person name="Submissions S."/>
        </authorList>
    </citation>
    <scope>NUCLEOTIDE SEQUENCE [LARGE SCALE GENOMIC DNA]</scope>
    <source>
        <strain evidence="3">DSM 43161</strain>
    </source>
</reference>
<keyword evidence="2" id="KW-0808">Transferase</keyword>
<comment type="similarity">
    <text evidence="1">Belongs to the ROK (NagC/XylR) family.</text>
</comment>
<dbReference type="SUPFAM" id="SSF53067">
    <property type="entry name" value="Actin-like ATPase domain"/>
    <property type="match status" value="1"/>
</dbReference>
<sequence length="325" mass="31469">MTGLVGGTGAGWSAGLDIGGTKVLGVLLDADGAVRGSVRVPTRRGTDGVVAAAAEVVGRLCADAGLRVADLAAVGAGVPGLVDPVSGEVSHAVNLGIDDRGVALAPLLAARLGGVPVTVENDLNVAAVGAARVLGLRGDLALLGLGTGVAAGLLLGGGLRRGHGGGAGEIGHVPLDPHGPRCPCGQRGCLELYASGSALDVAWPVADGVPAAAAVFAAAAGGDPAAARVRDRFAAAVAAAVRLLVLTCDVEHVVLGGGVAEVGEPLVAAVRAQLERQAAGSPFLRSLGIAARVQVVPPGVPVAPVGAALTAREAAAERLAEPLAL</sequence>
<evidence type="ECO:0000313" key="2">
    <source>
        <dbReference type="EMBL" id="SFO09416.1"/>
    </source>
</evidence>